<evidence type="ECO:0000313" key="3">
    <source>
        <dbReference type="Proteomes" id="UP001341281"/>
    </source>
</evidence>
<accession>A0AAQ3SJ81</accession>
<proteinExistence type="predicted"/>
<organism evidence="2 3">
    <name type="scientific">Paspalum notatum var. saurae</name>
    <dbReference type="NCBI Taxonomy" id="547442"/>
    <lineage>
        <taxon>Eukaryota</taxon>
        <taxon>Viridiplantae</taxon>
        <taxon>Streptophyta</taxon>
        <taxon>Embryophyta</taxon>
        <taxon>Tracheophyta</taxon>
        <taxon>Spermatophyta</taxon>
        <taxon>Magnoliopsida</taxon>
        <taxon>Liliopsida</taxon>
        <taxon>Poales</taxon>
        <taxon>Poaceae</taxon>
        <taxon>PACMAD clade</taxon>
        <taxon>Panicoideae</taxon>
        <taxon>Andropogonodae</taxon>
        <taxon>Paspaleae</taxon>
        <taxon>Paspalinae</taxon>
        <taxon>Paspalum</taxon>
    </lineage>
</organism>
<reference evidence="2 3" key="1">
    <citation type="submission" date="2024-02" db="EMBL/GenBank/DDBJ databases">
        <title>High-quality chromosome-scale genome assembly of Pensacola bahiagrass (Paspalum notatum Flugge var. saurae).</title>
        <authorList>
            <person name="Vega J.M."/>
            <person name="Podio M."/>
            <person name="Orjuela J."/>
            <person name="Siena L.A."/>
            <person name="Pessino S.C."/>
            <person name="Combes M.C."/>
            <person name="Mariac C."/>
            <person name="Albertini E."/>
            <person name="Pupilli F."/>
            <person name="Ortiz J.P.A."/>
            <person name="Leblanc O."/>
        </authorList>
    </citation>
    <scope>NUCLEOTIDE SEQUENCE [LARGE SCALE GENOMIC DNA]</scope>
    <source>
        <strain evidence="2">R1</strain>
        <tissue evidence="2">Leaf</tissue>
    </source>
</reference>
<dbReference type="Proteomes" id="UP001341281">
    <property type="component" value="Chromosome 01"/>
</dbReference>
<keyword evidence="3" id="KW-1185">Reference proteome</keyword>
<gene>
    <name evidence="2" type="ORF">U9M48_002639</name>
</gene>
<sequence>MDGNDLEHRVVPIVNAERSKTMSKKQTDGPPLSLEHVDEGVIQHDQDPDDVRDSVDVIDHDANG</sequence>
<feature type="compositionally biased region" description="Basic and acidic residues" evidence="1">
    <location>
        <begin position="35"/>
        <end position="64"/>
    </location>
</feature>
<dbReference type="EMBL" id="CP144745">
    <property type="protein sequence ID" value="WVZ51495.1"/>
    <property type="molecule type" value="Genomic_DNA"/>
</dbReference>
<evidence type="ECO:0000313" key="2">
    <source>
        <dbReference type="EMBL" id="WVZ51495.1"/>
    </source>
</evidence>
<dbReference type="AlphaFoldDB" id="A0AAQ3SJ81"/>
<name>A0AAQ3SJ81_PASNO</name>
<feature type="region of interest" description="Disordered" evidence="1">
    <location>
        <begin position="1"/>
        <end position="64"/>
    </location>
</feature>
<feature type="compositionally biased region" description="Basic and acidic residues" evidence="1">
    <location>
        <begin position="1"/>
        <end position="10"/>
    </location>
</feature>
<evidence type="ECO:0000256" key="1">
    <source>
        <dbReference type="SAM" id="MobiDB-lite"/>
    </source>
</evidence>
<protein>
    <submittedName>
        <fullName evidence="2">Uncharacterized protein</fullName>
    </submittedName>
</protein>
<feature type="non-terminal residue" evidence="2">
    <location>
        <position position="64"/>
    </location>
</feature>